<dbReference type="PANTHER" id="PTHR46224">
    <property type="entry name" value="ANKYRIN REPEAT FAMILY PROTEIN"/>
    <property type="match status" value="1"/>
</dbReference>
<reference evidence="1" key="1">
    <citation type="submission" date="2015-06" db="UniProtKB">
        <authorList>
            <consortium name="EnsemblPlants"/>
        </authorList>
    </citation>
    <scope>IDENTIFICATION</scope>
</reference>
<dbReference type="Pfam" id="PF12796">
    <property type="entry name" value="Ank_2"/>
    <property type="match status" value="2"/>
</dbReference>
<evidence type="ECO:0000313" key="1">
    <source>
        <dbReference type="EnsemblPlants" id="EMT29461"/>
    </source>
</evidence>
<dbReference type="PANTHER" id="PTHR46224:SF24">
    <property type="match status" value="1"/>
</dbReference>
<dbReference type="SMART" id="SM00248">
    <property type="entry name" value="ANK"/>
    <property type="match status" value="6"/>
</dbReference>
<dbReference type="ExpressionAtlas" id="M8CZX5">
    <property type="expression patterns" value="baseline"/>
</dbReference>
<name>M8CZX5_AEGTA</name>
<dbReference type="PROSITE" id="PS50297">
    <property type="entry name" value="ANK_REP_REGION"/>
    <property type="match status" value="3"/>
</dbReference>
<dbReference type="SUPFAM" id="SSF48403">
    <property type="entry name" value="Ankyrin repeat"/>
    <property type="match status" value="1"/>
</dbReference>
<organism evidence="1">
    <name type="scientific">Aegilops tauschii</name>
    <name type="common">Tausch's goatgrass</name>
    <name type="synonym">Aegilops squarrosa</name>
    <dbReference type="NCBI Taxonomy" id="37682"/>
    <lineage>
        <taxon>Eukaryota</taxon>
        <taxon>Viridiplantae</taxon>
        <taxon>Streptophyta</taxon>
        <taxon>Embryophyta</taxon>
        <taxon>Tracheophyta</taxon>
        <taxon>Spermatophyta</taxon>
        <taxon>Magnoliopsida</taxon>
        <taxon>Liliopsida</taxon>
        <taxon>Poales</taxon>
        <taxon>Poaceae</taxon>
        <taxon>BOP clade</taxon>
        <taxon>Pooideae</taxon>
        <taxon>Triticodae</taxon>
        <taxon>Triticeae</taxon>
        <taxon>Triticinae</taxon>
        <taxon>Aegilops</taxon>
    </lineage>
</organism>
<dbReference type="InterPro" id="IPR051616">
    <property type="entry name" value="Cul2-RING_E3_ligase_SR"/>
</dbReference>
<dbReference type="InterPro" id="IPR036770">
    <property type="entry name" value="Ankyrin_rpt-contain_sf"/>
</dbReference>
<dbReference type="PRINTS" id="PR01415">
    <property type="entry name" value="ANKYRIN"/>
</dbReference>
<dbReference type="EnsemblPlants" id="EMT29461">
    <property type="protein sequence ID" value="EMT29461"/>
    <property type="gene ID" value="F775_04508"/>
</dbReference>
<protein>
    <submittedName>
        <fullName evidence="1">Uncharacterized protein</fullName>
    </submittedName>
</protein>
<proteinExistence type="predicted"/>
<accession>M8CZX5</accession>
<dbReference type="PROSITE" id="PS50088">
    <property type="entry name" value="ANK_REPEAT"/>
    <property type="match status" value="3"/>
</dbReference>
<dbReference type="Gene3D" id="1.25.40.20">
    <property type="entry name" value="Ankyrin repeat-containing domain"/>
    <property type="match status" value="3"/>
</dbReference>
<sequence>MTIVLSNLALIREELGKKKGLWGANDANGEIMLHFASSQGCLVSFRFLVAEAGLDVNSESNTGVTPMFFAALQGNVQVSGPAMPDERGSTPLYSAAAAGHCEAVWLLLSKGVHVDPIDYRGTLLHLAAVKDHDQVVMVLLEHGADPNKAAHHVFSPLMMTVCGKSLKCMRLLIEASTDVSVRDYSGPTPLMEAVDDGLTGFVKILLDAGTNPNIPNQHGAIPIELAADSGRHKLVQILLPRTKPFKSLPYCSVGGTITTLNSTKINAPQGAALTPGGKIEELFFYSGFIPHRGSSLYRGLTIQQIIDLIPNWLKAQAKKFGNAGLDVPRAAGQTMKAIMELLRVCTMYPLLVFLLAILLLSTGVHSITHDTSFNEGTCRYDMISVAVLSCMQPDKSWKSPSVSCCKALTHAIDELPAGACSRKEIAPPRKETVMERPPSNSHGSKILFILFAAVFIILLIFILYLWWVRRAAPGRHESLPLMPIQKQARSPPGSGCRQSSGRLKERRTSG</sequence>
<dbReference type="InterPro" id="IPR002110">
    <property type="entry name" value="Ankyrin_rpt"/>
</dbReference>
<dbReference type="AlphaFoldDB" id="M8CZX5"/>